<gene>
    <name evidence="3" type="ORF">GCM10009007_06350</name>
</gene>
<keyword evidence="1" id="KW-0812">Transmembrane</keyword>
<dbReference type="AlphaFoldDB" id="A0A8J3CK53"/>
<reference evidence="3" key="2">
    <citation type="submission" date="2020-09" db="EMBL/GenBank/DDBJ databases">
        <authorList>
            <person name="Sun Q."/>
            <person name="Kim S."/>
        </authorList>
    </citation>
    <scope>NUCLEOTIDE SEQUENCE</scope>
    <source>
        <strain evidence="3">KCTC 32501</strain>
    </source>
</reference>
<accession>A0A8J3CK53</accession>
<dbReference type="InterPro" id="IPR011723">
    <property type="entry name" value="Znf/thioredoxin_put"/>
</dbReference>
<evidence type="ECO:0000313" key="4">
    <source>
        <dbReference type="Proteomes" id="UP000614287"/>
    </source>
</evidence>
<evidence type="ECO:0000259" key="2">
    <source>
        <dbReference type="Pfam" id="PF13719"/>
    </source>
</evidence>
<dbReference type="NCBIfam" id="TIGR02098">
    <property type="entry name" value="MJ0042_CXXC"/>
    <property type="match status" value="1"/>
</dbReference>
<keyword evidence="1" id="KW-1133">Transmembrane helix</keyword>
<evidence type="ECO:0000256" key="1">
    <source>
        <dbReference type="SAM" id="Phobius"/>
    </source>
</evidence>
<feature type="transmembrane region" description="Helical" evidence="1">
    <location>
        <begin position="151"/>
        <end position="175"/>
    </location>
</feature>
<comment type="caution">
    <text evidence="3">The sequence shown here is derived from an EMBL/GenBank/DDBJ whole genome shotgun (WGS) entry which is preliminary data.</text>
</comment>
<dbReference type="Proteomes" id="UP000614287">
    <property type="component" value="Unassembled WGS sequence"/>
</dbReference>
<protein>
    <recommendedName>
        <fullName evidence="2">Zinc finger/thioredoxin putative domain-containing protein</fullName>
    </recommendedName>
</protein>
<evidence type="ECO:0000313" key="3">
    <source>
        <dbReference type="EMBL" id="GHA68365.1"/>
    </source>
</evidence>
<keyword evidence="4" id="KW-1185">Reference proteome</keyword>
<dbReference type="Pfam" id="PF13719">
    <property type="entry name" value="Zn_ribbon_5"/>
    <property type="match status" value="1"/>
</dbReference>
<keyword evidence="1" id="KW-0472">Membrane</keyword>
<name>A0A8J3CK53_9BURK</name>
<proteinExistence type="predicted"/>
<dbReference type="EMBL" id="BMZG01000003">
    <property type="protein sequence ID" value="GHA68365.1"/>
    <property type="molecule type" value="Genomic_DNA"/>
</dbReference>
<sequence>MNTYAVTCPACHNSFKLTHDLLRVASGWCECGQCQHVFDAQARLQLLPPDHTLTFLPKNASPNSSGVPRLTAAFTIIKPNTKVTQSSKTSNDLEEIKNTALGNVHIHTTNVVPMVTLPETAALLTPPTEQAVANTEDLNNSKRRLTRRHQWIGALFVLCLLLGIAAASRPISLYWPKSRGFFEYLHLPVTTPPQP</sequence>
<organism evidence="3 4">
    <name type="scientific">Formosimonas limnophila</name>
    <dbReference type="NCBI Taxonomy" id="1384487"/>
    <lineage>
        <taxon>Bacteria</taxon>
        <taxon>Pseudomonadati</taxon>
        <taxon>Pseudomonadota</taxon>
        <taxon>Betaproteobacteria</taxon>
        <taxon>Burkholderiales</taxon>
        <taxon>Burkholderiaceae</taxon>
        <taxon>Formosimonas</taxon>
    </lineage>
</organism>
<feature type="domain" description="Zinc finger/thioredoxin putative" evidence="2">
    <location>
        <begin position="6"/>
        <end position="40"/>
    </location>
</feature>
<dbReference type="RefSeq" id="WP_189491531.1">
    <property type="nucleotide sequence ID" value="NZ_BMZG01000003.1"/>
</dbReference>
<reference evidence="3" key="1">
    <citation type="journal article" date="2014" name="Int. J. Syst. Evol. Microbiol.">
        <title>Complete genome sequence of Corynebacterium casei LMG S-19264T (=DSM 44701T), isolated from a smear-ripened cheese.</title>
        <authorList>
            <consortium name="US DOE Joint Genome Institute (JGI-PGF)"/>
            <person name="Walter F."/>
            <person name="Albersmeier A."/>
            <person name="Kalinowski J."/>
            <person name="Ruckert C."/>
        </authorList>
    </citation>
    <scope>NUCLEOTIDE SEQUENCE</scope>
    <source>
        <strain evidence="3">KCTC 32501</strain>
    </source>
</reference>